<evidence type="ECO:0000256" key="1">
    <source>
        <dbReference type="ARBA" id="ARBA00005051"/>
    </source>
</evidence>
<evidence type="ECO:0000256" key="4">
    <source>
        <dbReference type="ARBA" id="ARBA00022741"/>
    </source>
</evidence>
<dbReference type="InterPro" id="IPR000550">
    <property type="entry name" value="Hppk"/>
</dbReference>
<keyword evidence="3 9" id="KW-0808">Transferase</keyword>
<dbReference type="GO" id="GO:0046656">
    <property type="term" value="P:folic acid biosynthetic process"/>
    <property type="evidence" value="ECO:0007669"/>
    <property type="project" value="UniProtKB-KW"/>
</dbReference>
<protein>
    <recommendedName>
        <fullName evidence="2">2-amino-4-hydroxy-6-hydroxymethyldihydropteridine diphosphokinase</fullName>
        <ecNumber evidence="2">2.7.6.3</ecNumber>
    </recommendedName>
</protein>
<dbReference type="NCBIfam" id="TIGR01498">
    <property type="entry name" value="folK"/>
    <property type="match status" value="1"/>
</dbReference>
<reference evidence="9" key="1">
    <citation type="submission" date="2018-06" db="EMBL/GenBank/DDBJ databases">
        <authorList>
            <person name="Zhirakovskaya E."/>
        </authorList>
    </citation>
    <scope>NUCLEOTIDE SEQUENCE</scope>
</reference>
<dbReference type="CDD" id="cd00483">
    <property type="entry name" value="HPPK"/>
    <property type="match status" value="1"/>
</dbReference>
<dbReference type="Gene3D" id="3.30.70.560">
    <property type="entry name" value="7,8-Dihydro-6-hydroxymethylpterin-pyrophosphokinase HPPK"/>
    <property type="match status" value="1"/>
</dbReference>
<keyword evidence="7" id="KW-0289">Folate biosynthesis</keyword>
<dbReference type="GO" id="GO:0003848">
    <property type="term" value="F:2-amino-4-hydroxy-6-hydroxymethyldihydropteridine diphosphokinase activity"/>
    <property type="evidence" value="ECO:0007669"/>
    <property type="project" value="UniProtKB-EC"/>
</dbReference>
<evidence type="ECO:0000313" key="9">
    <source>
        <dbReference type="EMBL" id="VAW63496.1"/>
    </source>
</evidence>
<name>A0A3B0Y520_9ZZZZ</name>
<dbReference type="GO" id="GO:0016301">
    <property type="term" value="F:kinase activity"/>
    <property type="evidence" value="ECO:0007669"/>
    <property type="project" value="UniProtKB-KW"/>
</dbReference>
<dbReference type="PROSITE" id="PS00794">
    <property type="entry name" value="HPPK"/>
    <property type="match status" value="1"/>
</dbReference>
<dbReference type="Pfam" id="PF01288">
    <property type="entry name" value="HPPK"/>
    <property type="match status" value="1"/>
</dbReference>
<dbReference type="AlphaFoldDB" id="A0A3B0Y520"/>
<dbReference type="EMBL" id="UOFH01000252">
    <property type="protein sequence ID" value="VAW63496.1"/>
    <property type="molecule type" value="Genomic_DNA"/>
</dbReference>
<accession>A0A3B0Y520</accession>
<dbReference type="EC" id="2.7.6.3" evidence="2"/>
<keyword evidence="5 9" id="KW-0418">Kinase</keyword>
<comment type="pathway">
    <text evidence="1">Cofactor biosynthesis; tetrahydrofolate biosynthesis; 2-amino-4-hydroxy-6-hydroxymethyl-7,8-dihydropteridine diphosphate from 7,8-dihydroneopterin triphosphate: step 4/4.</text>
</comment>
<dbReference type="GO" id="GO:0005524">
    <property type="term" value="F:ATP binding"/>
    <property type="evidence" value="ECO:0007669"/>
    <property type="project" value="UniProtKB-KW"/>
</dbReference>
<dbReference type="PANTHER" id="PTHR43071:SF1">
    <property type="entry name" value="2-AMINO-4-HYDROXY-6-HYDROXYMETHYLDIHYDROPTERIDINE PYROPHOSPHOKINASE"/>
    <property type="match status" value="1"/>
</dbReference>
<proteinExistence type="predicted"/>
<evidence type="ECO:0000256" key="7">
    <source>
        <dbReference type="ARBA" id="ARBA00022909"/>
    </source>
</evidence>
<evidence type="ECO:0000256" key="6">
    <source>
        <dbReference type="ARBA" id="ARBA00022840"/>
    </source>
</evidence>
<evidence type="ECO:0000256" key="3">
    <source>
        <dbReference type="ARBA" id="ARBA00022679"/>
    </source>
</evidence>
<dbReference type="PANTHER" id="PTHR43071">
    <property type="entry name" value="2-AMINO-4-HYDROXY-6-HYDROXYMETHYLDIHYDROPTERIDINE PYROPHOSPHOKINASE"/>
    <property type="match status" value="1"/>
</dbReference>
<sequence>MKQNVKNPCYIGFGSNLNQPLQQLNNAKNKLSNLPQIKVLKCSSIYQSKAITLDNKPQNDYLNAVIKIETSLDAETLLDTLQQLEIEQGRVREKRWGARTLDLDILLFGDRQIKTARLTVPHKEIENRYFVLLPLFEIAPDIKIPEKDSLQNLLEKTNHQVLKKVSQFNG</sequence>
<evidence type="ECO:0000256" key="2">
    <source>
        <dbReference type="ARBA" id="ARBA00013253"/>
    </source>
</evidence>
<gene>
    <name evidence="9" type="ORF">MNBD_GAMMA08-2026</name>
</gene>
<evidence type="ECO:0000256" key="5">
    <source>
        <dbReference type="ARBA" id="ARBA00022777"/>
    </source>
</evidence>
<dbReference type="GO" id="GO:0046654">
    <property type="term" value="P:tetrahydrofolate biosynthetic process"/>
    <property type="evidence" value="ECO:0007669"/>
    <property type="project" value="UniProtKB-UniPathway"/>
</dbReference>
<dbReference type="SUPFAM" id="SSF55083">
    <property type="entry name" value="6-hydroxymethyl-7,8-dihydropterin pyrophosphokinase, HPPK"/>
    <property type="match status" value="1"/>
</dbReference>
<evidence type="ECO:0000259" key="8">
    <source>
        <dbReference type="PROSITE" id="PS00794"/>
    </source>
</evidence>
<organism evidence="9">
    <name type="scientific">hydrothermal vent metagenome</name>
    <dbReference type="NCBI Taxonomy" id="652676"/>
    <lineage>
        <taxon>unclassified sequences</taxon>
        <taxon>metagenomes</taxon>
        <taxon>ecological metagenomes</taxon>
    </lineage>
</organism>
<feature type="domain" description="7,8-dihydro-6-hydroxymethylpterin-pyrophosphokinase" evidence="8">
    <location>
        <begin position="95"/>
        <end position="106"/>
    </location>
</feature>
<dbReference type="InterPro" id="IPR035907">
    <property type="entry name" value="Hppk_sf"/>
</dbReference>
<dbReference type="UniPathway" id="UPA00077">
    <property type="reaction ID" value="UER00155"/>
</dbReference>
<keyword evidence="6" id="KW-0067">ATP-binding</keyword>
<keyword evidence="4" id="KW-0547">Nucleotide-binding</keyword>